<proteinExistence type="predicted"/>
<dbReference type="RefSeq" id="WP_191595493.1">
    <property type="nucleotide sequence ID" value="NZ_JACYFC010000004.1"/>
</dbReference>
<keyword evidence="2" id="KW-1185">Reference proteome</keyword>
<accession>A0ABR8P1E9</accession>
<dbReference type="PANTHER" id="PTHR32479:SF19">
    <property type="entry name" value="ANAEROBIC GLYCEROL-3-PHOSPHATE DEHYDROGENASE SUBUNIT C"/>
    <property type="match status" value="1"/>
</dbReference>
<evidence type="ECO:0000313" key="2">
    <source>
        <dbReference type="Proteomes" id="UP000604161"/>
    </source>
</evidence>
<dbReference type="Proteomes" id="UP000604161">
    <property type="component" value="Unassembled WGS sequence"/>
</dbReference>
<comment type="caution">
    <text evidence="1">The sequence shown here is derived from an EMBL/GenBank/DDBJ whole genome shotgun (WGS) entry which is preliminary data.</text>
</comment>
<gene>
    <name evidence="1" type="ORF">IF202_13830</name>
</gene>
<dbReference type="PANTHER" id="PTHR32479">
    <property type="entry name" value="GLYCOLATE OXIDASE IRON-SULFUR SUBUNIT"/>
    <property type="match status" value="1"/>
</dbReference>
<protein>
    <submittedName>
        <fullName evidence="1">(Fe-S)-binding protein</fullName>
    </submittedName>
</protein>
<organism evidence="1 2">
    <name type="scientific">Marinomonas colpomeniae</name>
    <dbReference type="NCBI Taxonomy" id="2774408"/>
    <lineage>
        <taxon>Bacteria</taxon>
        <taxon>Pseudomonadati</taxon>
        <taxon>Pseudomonadota</taxon>
        <taxon>Gammaproteobacteria</taxon>
        <taxon>Oceanospirillales</taxon>
        <taxon>Oceanospirillaceae</taxon>
        <taxon>Marinomonas</taxon>
    </lineage>
</organism>
<evidence type="ECO:0000313" key="1">
    <source>
        <dbReference type="EMBL" id="MBD5772116.1"/>
    </source>
</evidence>
<sequence length="525" mass="60518">MIPKLSEASPFQAKYLSFIERLNASGFSGDIHPDFTNAATLSIDDPLYQTLPQAIISPKSEQDIRSLVELSALEEFQDIAFLSNRAKNGLLITDGLIIDLSKHMADSKLDASLKLNVHSSKRTLLMSEWLRRINQQKFDLKKASKAIKRSHYLISFFPKLKNTISKRRGDYDFSNEVYESMMSFSPCEFCIDQGSSNIEIEAFKTNFLELYHSRYLRPFKDYLIGFLEFISPVASIFPKPYNWIMGSRWVNRISNKYLGLSNSTQFSKLNLKKEMVRRGIRLATPLSIESLSPKDRLRAVIVIQDVYTSYFETELVLDTMEMLSRLGFQAYLAPYTPNGKPLYKLGFMKSFNRAARKNLDMIQNLSFYGLPFIGIDPSMTLTYRSEYAKNFSTSRQIPTVHFMQDWLAGKKEHLIKQPLVCEKSTYYLMAHESEKTDSITSTQNWQEIYRILGLELHIEKVNCFSTIDTNEGKSSWEEAIVKQELHDKLVATGYFSRKQAKQLNNVDIPHPAQILLKHLRDIPII</sequence>
<reference evidence="1 2" key="1">
    <citation type="submission" date="2020-09" db="EMBL/GenBank/DDBJ databases">
        <title>Marinomonas sp. nov., isolated from the cysticercosis algae of Qingdao, China.</title>
        <authorList>
            <person name="Sun X."/>
        </authorList>
    </citation>
    <scope>NUCLEOTIDE SEQUENCE [LARGE SCALE GENOMIC DNA]</scope>
    <source>
        <strain evidence="1 2">SM2066</strain>
    </source>
</reference>
<dbReference type="EMBL" id="JACYFC010000004">
    <property type="protein sequence ID" value="MBD5772116.1"/>
    <property type="molecule type" value="Genomic_DNA"/>
</dbReference>
<name>A0ABR8P1E9_9GAMM</name>